<feature type="transmembrane region" description="Helical" evidence="14">
    <location>
        <begin position="597"/>
        <end position="615"/>
    </location>
</feature>
<evidence type="ECO:0000256" key="5">
    <source>
        <dbReference type="ARBA" id="ARBA00022553"/>
    </source>
</evidence>
<keyword evidence="6 14" id="KW-0812">Transmembrane</keyword>
<dbReference type="GO" id="GO:0016887">
    <property type="term" value="F:ATP hydrolysis activity"/>
    <property type="evidence" value="ECO:0007669"/>
    <property type="project" value="InterPro"/>
</dbReference>
<dbReference type="NCBIfam" id="TIGR01494">
    <property type="entry name" value="ATPase_P-type"/>
    <property type="match status" value="1"/>
</dbReference>
<evidence type="ECO:0000256" key="8">
    <source>
        <dbReference type="ARBA" id="ARBA00022967"/>
    </source>
</evidence>
<keyword evidence="14" id="KW-1003">Cell membrane</keyword>
<evidence type="ECO:0000256" key="12">
    <source>
        <dbReference type="ARBA" id="ARBA00039103"/>
    </source>
</evidence>
<feature type="transmembrane region" description="Helical" evidence="14">
    <location>
        <begin position="9"/>
        <end position="29"/>
    </location>
</feature>
<dbReference type="RefSeq" id="WP_107360758.1">
    <property type="nucleotide sequence ID" value="NZ_CP031274.1"/>
</dbReference>
<keyword evidence="7 14" id="KW-0479">Metal-binding</keyword>
<dbReference type="InterPro" id="IPR001757">
    <property type="entry name" value="P_typ_ATPase"/>
</dbReference>
<dbReference type="GO" id="GO:0005524">
    <property type="term" value="F:ATP binding"/>
    <property type="evidence" value="ECO:0007669"/>
    <property type="project" value="UniProtKB-UniRule"/>
</dbReference>
<protein>
    <recommendedName>
        <fullName evidence="12">Cd(2+)-exporting ATPase</fullName>
        <ecNumber evidence="12">7.2.2.21</ecNumber>
    </recommendedName>
</protein>
<dbReference type="InterPro" id="IPR023299">
    <property type="entry name" value="ATPase_P-typ_cyto_dom_N"/>
</dbReference>
<dbReference type="PANTHER" id="PTHR48085:SF5">
    <property type="entry name" value="CADMIUM_ZINC-TRANSPORTING ATPASE HMA4-RELATED"/>
    <property type="match status" value="1"/>
</dbReference>
<dbReference type="PRINTS" id="PR00119">
    <property type="entry name" value="CATATPASE"/>
</dbReference>
<evidence type="ECO:0000256" key="10">
    <source>
        <dbReference type="ARBA" id="ARBA00023065"/>
    </source>
</evidence>
<dbReference type="FunFam" id="2.70.150.10:FF:000002">
    <property type="entry name" value="Copper-transporting ATPase 1, putative"/>
    <property type="match status" value="1"/>
</dbReference>
<accession>A0AAE5T112</accession>
<evidence type="ECO:0000313" key="16">
    <source>
        <dbReference type="EMBL" id="PTG12379.1"/>
    </source>
</evidence>
<evidence type="ECO:0000256" key="13">
    <source>
        <dbReference type="ARBA" id="ARBA00049338"/>
    </source>
</evidence>
<dbReference type="AlphaFoldDB" id="A0AAE5T112"/>
<dbReference type="InterPro" id="IPR051014">
    <property type="entry name" value="Cation_Transport_ATPase_IB"/>
</dbReference>
<keyword evidence="8" id="KW-1278">Translocase</keyword>
<dbReference type="NCBIfam" id="TIGR01525">
    <property type="entry name" value="ATPase-IB_hvy"/>
    <property type="match status" value="1"/>
</dbReference>
<keyword evidence="14" id="KW-0067">ATP-binding</keyword>
<evidence type="ECO:0000256" key="3">
    <source>
        <dbReference type="ARBA" id="ARBA00022448"/>
    </source>
</evidence>
<feature type="transmembrane region" description="Helical" evidence="14">
    <location>
        <begin position="257"/>
        <end position="277"/>
    </location>
</feature>
<keyword evidence="9 14" id="KW-1133">Transmembrane helix</keyword>
<keyword evidence="3" id="KW-0813">Transport</keyword>
<proteinExistence type="inferred from homology"/>
<feature type="transmembrane region" description="Helical" evidence="14">
    <location>
        <begin position="62"/>
        <end position="79"/>
    </location>
</feature>
<dbReference type="Gene3D" id="3.40.1110.10">
    <property type="entry name" value="Calcium-transporting ATPase, cytoplasmic domain N"/>
    <property type="match status" value="2"/>
</dbReference>
<name>A0AAE5T112_STACR</name>
<evidence type="ECO:0000256" key="4">
    <source>
        <dbReference type="ARBA" id="ARBA00022539"/>
    </source>
</evidence>
<dbReference type="SUPFAM" id="SSF81665">
    <property type="entry name" value="Calcium ATPase, transmembrane domain M"/>
    <property type="match status" value="1"/>
</dbReference>
<dbReference type="InterPro" id="IPR044492">
    <property type="entry name" value="P_typ_ATPase_HD_dom"/>
</dbReference>
<dbReference type="Gene3D" id="3.40.50.1000">
    <property type="entry name" value="HAD superfamily/HAD-like"/>
    <property type="match status" value="1"/>
</dbReference>
<dbReference type="EMBL" id="PZBZ01000052">
    <property type="protein sequence ID" value="PTG12379.1"/>
    <property type="molecule type" value="Genomic_DNA"/>
</dbReference>
<dbReference type="SUPFAM" id="SSF81653">
    <property type="entry name" value="Calcium ATPase, transduction domain A"/>
    <property type="match status" value="1"/>
</dbReference>
<comment type="similarity">
    <text evidence="2 14">Belongs to the cation transport ATPase (P-type) (TC 3.A.3) family. Type IB subfamily.</text>
</comment>
<evidence type="ECO:0000256" key="6">
    <source>
        <dbReference type="ARBA" id="ARBA00022692"/>
    </source>
</evidence>
<comment type="subcellular location">
    <subcellularLocation>
        <location evidence="1">Cell membrane</location>
        <topology evidence="1">Multi-pass membrane protein</topology>
    </subcellularLocation>
</comment>
<keyword evidence="4" id="KW-0104">Cadmium</keyword>
<dbReference type="Proteomes" id="UP000242704">
    <property type="component" value="Unassembled WGS sequence"/>
</dbReference>
<dbReference type="EC" id="7.2.2.21" evidence="12"/>
<evidence type="ECO:0000256" key="1">
    <source>
        <dbReference type="ARBA" id="ARBA00004651"/>
    </source>
</evidence>
<dbReference type="SUPFAM" id="SSF56784">
    <property type="entry name" value="HAD-like"/>
    <property type="match status" value="1"/>
</dbReference>
<keyword evidence="10" id="KW-0406">Ion transport</keyword>
<evidence type="ECO:0000256" key="7">
    <source>
        <dbReference type="ARBA" id="ARBA00022723"/>
    </source>
</evidence>
<dbReference type="InterPro" id="IPR059000">
    <property type="entry name" value="ATPase_P-type_domA"/>
</dbReference>
<dbReference type="GO" id="GO:0005886">
    <property type="term" value="C:plasma membrane"/>
    <property type="evidence" value="ECO:0007669"/>
    <property type="project" value="UniProtKB-SubCell"/>
</dbReference>
<feature type="transmembrane region" description="Helical" evidence="14">
    <location>
        <begin position="572"/>
        <end position="591"/>
    </location>
</feature>
<dbReference type="Pfam" id="PF00702">
    <property type="entry name" value="Hydrolase"/>
    <property type="match status" value="1"/>
</dbReference>
<evidence type="ECO:0000256" key="2">
    <source>
        <dbReference type="ARBA" id="ARBA00006024"/>
    </source>
</evidence>
<comment type="catalytic activity">
    <reaction evidence="13">
        <text>Cd(2+)(in) + ATP + H2O = Cd(2+)(out) + ADP + phosphate + H(+)</text>
        <dbReference type="Rhea" id="RHEA:12132"/>
        <dbReference type="ChEBI" id="CHEBI:15377"/>
        <dbReference type="ChEBI" id="CHEBI:15378"/>
        <dbReference type="ChEBI" id="CHEBI:30616"/>
        <dbReference type="ChEBI" id="CHEBI:43474"/>
        <dbReference type="ChEBI" id="CHEBI:48775"/>
        <dbReference type="ChEBI" id="CHEBI:456216"/>
        <dbReference type="EC" id="7.2.2.21"/>
    </reaction>
</comment>
<evidence type="ECO:0000313" key="17">
    <source>
        <dbReference type="Proteomes" id="UP000242704"/>
    </source>
</evidence>
<dbReference type="SFLD" id="SFLDG00002">
    <property type="entry name" value="C1.7:_P-type_atpase_like"/>
    <property type="match status" value="1"/>
</dbReference>
<dbReference type="SFLD" id="SFLDF00027">
    <property type="entry name" value="p-type_atpase"/>
    <property type="match status" value="1"/>
</dbReference>
<evidence type="ECO:0000256" key="11">
    <source>
        <dbReference type="ARBA" id="ARBA00023136"/>
    </source>
</evidence>
<dbReference type="InterPro" id="IPR008250">
    <property type="entry name" value="ATPase_P-typ_transduc_dom_A_sf"/>
</dbReference>
<dbReference type="SFLD" id="SFLDS00003">
    <property type="entry name" value="Haloacid_Dehalogenase"/>
    <property type="match status" value="1"/>
</dbReference>
<sequence length="636" mass="69905">MKRFIYQHVNFITGMTFLFLVTGFIFKWLSMTNLSQIFLIISTLIAMVPITLKAYQSVRAKIFSIELLVTIAVIGALWIQEYTESSIVTFLFLFGSYLEARTLKITRKSISDLVDAAPKEAIRIKENGETEKIDVDDVEVGNRIVVRSGSTIPVDGRIVKGNANIIESSITGESVPVSKSVDEKVYSSTNVDTGYLEIIAEKVAEDTTFSKIIELVEEAQDKKSPAEKFLDRFSKWYTPSIALISFLVWLISRDLHLAITFLVIACPGALVIGAPVANVAGIGNGAKNGVIIKGGDVIDTFSKVNTLVFDKTGTLTKGHPEVTTFEFDTAEFDENEILSKVAQLEKMSEHHLGRAIVDYAESKTVIPYKEVRLMETVKGQGLIGNVQNNEVIIGNRKIMNKQNIFMSDTILDRISLQESTGNTVVLIAIDQKFIGYIAIADKVRSDALHSLNQMRQSGVKEIIMLTGDNVRTAEAVSTQLKLDGYKAELLPEDKVNMIQLLRSQGKIVAMAGDGINDAPAIATAHIGLAMGKGGTDISMETADLVLMNDALSQYAHAFDLSKKTMSILKQNIAIALMTVVLLLIGILLGGVNLAIGMFAHEVSVLIVILNAMRLIRFRPHHPQYKETYRNTAQAVV</sequence>
<keyword evidence="11 14" id="KW-0472">Membrane</keyword>
<dbReference type="InterPro" id="IPR027256">
    <property type="entry name" value="P-typ_ATPase_IB"/>
</dbReference>
<evidence type="ECO:0000256" key="14">
    <source>
        <dbReference type="RuleBase" id="RU362081"/>
    </source>
</evidence>
<keyword evidence="14" id="KW-0547">Nucleotide-binding</keyword>
<dbReference type="InterPro" id="IPR018303">
    <property type="entry name" value="ATPase_P-typ_P_site"/>
</dbReference>
<dbReference type="GeneID" id="93656206"/>
<dbReference type="InterPro" id="IPR036412">
    <property type="entry name" value="HAD-like_sf"/>
</dbReference>
<dbReference type="PANTHER" id="PTHR48085">
    <property type="entry name" value="CADMIUM/ZINC-TRANSPORTING ATPASE HMA2-RELATED"/>
    <property type="match status" value="1"/>
</dbReference>
<keyword evidence="5" id="KW-0597">Phosphoprotein</keyword>
<dbReference type="GO" id="GO:0046872">
    <property type="term" value="F:metal ion binding"/>
    <property type="evidence" value="ECO:0007669"/>
    <property type="project" value="UniProtKB-KW"/>
</dbReference>
<dbReference type="PRINTS" id="PR00941">
    <property type="entry name" value="CDATPASE"/>
</dbReference>
<evidence type="ECO:0000259" key="15">
    <source>
        <dbReference type="Pfam" id="PF00122"/>
    </source>
</evidence>
<dbReference type="CDD" id="cd02079">
    <property type="entry name" value="P-type_ATPase_HM"/>
    <property type="match status" value="1"/>
</dbReference>
<dbReference type="InterPro" id="IPR023298">
    <property type="entry name" value="ATPase_P-typ_TM_dom_sf"/>
</dbReference>
<feature type="transmembrane region" description="Helical" evidence="14">
    <location>
        <begin position="233"/>
        <end position="251"/>
    </location>
</feature>
<dbReference type="GO" id="GO:0008551">
    <property type="term" value="F:P-type cadmium transporter activity"/>
    <property type="evidence" value="ECO:0007669"/>
    <property type="project" value="UniProtKB-EC"/>
</dbReference>
<dbReference type="PROSITE" id="PS00154">
    <property type="entry name" value="ATPASE_E1_E2"/>
    <property type="match status" value="1"/>
</dbReference>
<feature type="domain" description="P-type ATPase A" evidence="15">
    <location>
        <begin position="118"/>
        <end position="217"/>
    </location>
</feature>
<dbReference type="Pfam" id="PF00122">
    <property type="entry name" value="E1-E2_ATPase"/>
    <property type="match status" value="1"/>
</dbReference>
<dbReference type="Gene3D" id="2.70.150.10">
    <property type="entry name" value="Calcium-transporting ATPase, cytoplasmic transduction domain A"/>
    <property type="match status" value="1"/>
</dbReference>
<dbReference type="InterPro" id="IPR023214">
    <property type="entry name" value="HAD_sf"/>
</dbReference>
<evidence type="ECO:0000256" key="9">
    <source>
        <dbReference type="ARBA" id="ARBA00022989"/>
    </source>
</evidence>
<gene>
    <name evidence="16" type="ORF">BU653_09225</name>
</gene>
<organism evidence="16 17">
    <name type="scientific">Staphylococcus chromogenes</name>
    <name type="common">Staphylococcus hyicus subsp. chromogenes</name>
    <dbReference type="NCBI Taxonomy" id="46126"/>
    <lineage>
        <taxon>Bacteria</taxon>
        <taxon>Bacillati</taxon>
        <taxon>Bacillota</taxon>
        <taxon>Bacilli</taxon>
        <taxon>Bacillales</taxon>
        <taxon>Staphylococcaceae</taxon>
        <taxon>Staphylococcus</taxon>
    </lineage>
</organism>
<reference evidence="16 17" key="1">
    <citation type="journal article" date="2016" name="Front. Microbiol.">
        <title>Comprehensive Phylogenetic Analysis of Bovine Non-aureus Staphylococci Species Based on Whole-Genome Sequencing.</title>
        <authorList>
            <person name="Naushad S."/>
            <person name="Barkema H.W."/>
            <person name="Luby C."/>
            <person name="Condas L.A."/>
            <person name="Nobrega D.B."/>
            <person name="Carson D.A."/>
            <person name="De Buck J."/>
        </authorList>
    </citation>
    <scope>NUCLEOTIDE SEQUENCE [LARGE SCALE GENOMIC DNA]</scope>
    <source>
        <strain evidence="16 17">SNUC 505</strain>
    </source>
</reference>
<feature type="transmembrane region" description="Helical" evidence="14">
    <location>
        <begin position="35"/>
        <end position="55"/>
    </location>
</feature>
<comment type="caution">
    <text evidence="16">The sequence shown here is derived from an EMBL/GenBank/DDBJ whole genome shotgun (WGS) entry which is preliminary data.</text>
</comment>